<feature type="domain" description="GH16" evidence="3">
    <location>
        <begin position="21"/>
        <end position="287"/>
    </location>
</feature>
<dbReference type="PROSITE" id="PS51762">
    <property type="entry name" value="GH16_2"/>
    <property type="match status" value="1"/>
</dbReference>
<dbReference type="InterPro" id="IPR016134">
    <property type="entry name" value="Dockerin_dom"/>
</dbReference>
<dbReference type="InterPro" id="IPR002105">
    <property type="entry name" value="Dockerin_1_rpt"/>
</dbReference>
<comment type="caution">
    <text evidence="5">The sequence shown here is derived from an EMBL/GenBank/DDBJ whole genome shotgun (WGS) entry which is preliminary data.</text>
</comment>
<dbReference type="InterPro" id="IPR050546">
    <property type="entry name" value="Glycosyl_Hydrlase_16"/>
</dbReference>
<dbReference type="EMBL" id="VULT01000006">
    <property type="protein sequence ID" value="MSS17113.1"/>
    <property type="molecule type" value="Genomic_DNA"/>
</dbReference>
<dbReference type="InterPro" id="IPR036439">
    <property type="entry name" value="Dockerin_dom_sf"/>
</dbReference>
<dbReference type="InterPro" id="IPR013320">
    <property type="entry name" value="ConA-like_dom_sf"/>
</dbReference>
<proteinExistence type="inferred from homology"/>
<dbReference type="CDD" id="cd08023">
    <property type="entry name" value="GH16_laminarinase_like"/>
    <property type="match status" value="1"/>
</dbReference>
<comment type="similarity">
    <text evidence="1">Belongs to the glycosyl hydrolase 16 family.</text>
</comment>
<feature type="domain" description="Dockerin" evidence="4">
    <location>
        <begin position="978"/>
        <end position="1037"/>
    </location>
</feature>
<dbReference type="PANTHER" id="PTHR10963:SF55">
    <property type="entry name" value="GLYCOSIDE HYDROLASE FAMILY 16 PROTEIN"/>
    <property type="match status" value="1"/>
</dbReference>
<protein>
    <submittedName>
        <fullName evidence="5">Glycoside hydrolase family 16 protein</fullName>
    </submittedName>
</protein>
<dbReference type="InterPro" id="IPR018247">
    <property type="entry name" value="EF_Hand_1_Ca_BS"/>
</dbReference>
<dbReference type="PANTHER" id="PTHR10963">
    <property type="entry name" value="GLYCOSYL HYDROLASE-RELATED"/>
    <property type="match status" value="1"/>
</dbReference>
<accession>A0A6L5XCY5</accession>
<feature type="signal peptide" evidence="2">
    <location>
        <begin position="1"/>
        <end position="23"/>
    </location>
</feature>
<evidence type="ECO:0000259" key="3">
    <source>
        <dbReference type="PROSITE" id="PS51762"/>
    </source>
</evidence>
<dbReference type="InterPro" id="IPR000757">
    <property type="entry name" value="Beta-glucanase-like"/>
</dbReference>
<dbReference type="GO" id="GO:0004553">
    <property type="term" value="F:hydrolase activity, hydrolyzing O-glycosyl compounds"/>
    <property type="evidence" value="ECO:0007669"/>
    <property type="project" value="InterPro"/>
</dbReference>
<dbReference type="PROSITE" id="PS00018">
    <property type="entry name" value="EF_HAND_1"/>
    <property type="match status" value="2"/>
</dbReference>
<dbReference type="Pfam" id="PF00404">
    <property type="entry name" value="Dockerin_1"/>
    <property type="match status" value="1"/>
</dbReference>
<dbReference type="SUPFAM" id="SSF49899">
    <property type="entry name" value="Concanavalin A-like lectins/glucanases"/>
    <property type="match status" value="1"/>
</dbReference>
<evidence type="ECO:0000256" key="1">
    <source>
        <dbReference type="ARBA" id="ARBA00006865"/>
    </source>
</evidence>
<dbReference type="RefSeq" id="WP_154326632.1">
    <property type="nucleotide sequence ID" value="NZ_CP045696.1"/>
</dbReference>
<keyword evidence="6" id="KW-1185">Reference proteome</keyword>
<dbReference type="Pfam" id="PF00722">
    <property type="entry name" value="Glyco_hydro_16"/>
    <property type="match status" value="1"/>
</dbReference>
<gene>
    <name evidence="5" type="ORF">FYJ29_04955</name>
</gene>
<dbReference type="Gene3D" id="2.60.120.200">
    <property type="match status" value="1"/>
</dbReference>
<dbReference type="GO" id="GO:0000272">
    <property type="term" value="P:polysaccharide catabolic process"/>
    <property type="evidence" value="ECO:0007669"/>
    <property type="project" value="InterPro"/>
</dbReference>
<organism evidence="5 6">
    <name type="scientific">Sodaliphilus pleomorphus</name>
    <dbReference type="NCBI Taxonomy" id="2606626"/>
    <lineage>
        <taxon>Bacteria</taxon>
        <taxon>Pseudomonadati</taxon>
        <taxon>Bacteroidota</taxon>
        <taxon>Bacteroidia</taxon>
        <taxon>Bacteroidales</taxon>
        <taxon>Muribaculaceae</taxon>
        <taxon>Sodaliphilus</taxon>
    </lineage>
</organism>
<dbReference type="Proteomes" id="UP000483362">
    <property type="component" value="Unassembled WGS sequence"/>
</dbReference>
<dbReference type="GO" id="GO:0016020">
    <property type="term" value="C:membrane"/>
    <property type="evidence" value="ECO:0007669"/>
    <property type="project" value="UniProtKB-SubCell"/>
</dbReference>
<feature type="chain" id="PRO_5026808668" evidence="2">
    <location>
        <begin position="24"/>
        <end position="1037"/>
    </location>
</feature>
<dbReference type="Gene3D" id="2.60.120.430">
    <property type="entry name" value="Galactose-binding lectin"/>
    <property type="match status" value="2"/>
</dbReference>
<evidence type="ECO:0000259" key="4">
    <source>
        <dbReference type="PROSITE" id="PS51766"/>
    </source>
</evidence>
<dbReference type="PROSITE" id="PS51766">
    <property type="entry name" value="DOCKERIN"/>
    <property type="match status" value="1"/>
</dbReference>
<dbReference type="Gene3D" id="1.10.1330.10">
    <property type="entry name" value="Dockerin domain"/>
    <property type="match status" value="1"/>
</dbReference>
<evidence type="ECO:0000313" key="5">
    <source>
        <dbReference type="EMBL" id="MSS17113.1"/>
    </source>
</evidence>
<evidence type="ECO:0000256" key="2">
    <source>
        <dbReference type="SAM" id="SignalP"/>
    </source>
</evidence>
<evidence type="ECO:0000313" key="6">
    <source>
        <dbReference type="Proteomes" id="UP000483362"/>
    </source>
</evidence>
<sequence length="1037" mass="112188">MKTIFKLSTFVLLAASATAISRAAASDYKLVWSDEFDGTTLNTKVWNVESNGNGGGNNELQYYLPGNVKVTGGNLVITAKKESYGSKSFTSGRINSMGKVAFKHGKVEARIKLPKTANGLWPAFWLMGNDMADGMSWPYCGEIDVLEAGGAKGIETATQDKFFNAAMHWGPYTNGNHPMYSQSTTNYTIEDGNYHIYTMVWDDDAVSMYVDLDKHPDETPYFKMNINDTAQVNSAGRYFHKRFFLLFNLAVGGSATGIYDASGVTALNSGNQEMAVDYVRVYQREDSQNYITPDGEAGSDKPSTADNVTSLGAYGSISLNDDGTPTFDFAHSKDYVLIGVSDGVKAQMQGKIKADYNVDNVNNFLYIWEKTYNAGTSTGINSFGYQESYPVFTVANVGWSGLGYASTGKGKDLSMIDDSYILHFAMRGTDNLVHTSHEVIVGNAKFTIGSTAFVDNGSAAPVLGDFKRDGRWCSFDIPVSVLKSLSGKLFTDSSSYLGNVFAFLSGGSAGAQLQFDNVFFYRNDSVNTSLPTTDTTTVIGKYASKALDANGATTFDFDDGYDYVLIGTSTGVTDAMTGKIKANYNVDDTDNFLWIWEKTYNALTSTGVNSFGFQEAYQSFTVGTVGWSGMGFASTGHKGKDLSMLDNSYYLHFAMKGNDIVRHACHTVGVGAAQFVIGNSSTGTTVLGDYKRDGEWYYFDIPYRVIKSLYGDPFTADGGVKAYTGNVVSFLSGGAQGAQLQFDNIFFYKKHSDDGKVDTTDNVLGLYGSKSLDRDGKPTFDLSKGKDYVLLYLGDAEATQIKAATVADYRPDDTRNFLYVWENTYNAATATGVNSFGNDEPYLAFTVGSAGWSGLGFASQGTGKDLSMLDNDYYLHLAFKSADSTTHATHAVGVGNAHFSLGATAFNDNGTVYSLLGDFYRDGEWYNFDIPFSEIASRANPVFPGSTSYLGNVVSLLSGGVSGTPLNFDAVFFYKKASQSLVGDVDADGDVDVSDVTALVGVILGTETHDNTDINGDGKVNVSDIDVIINIILNNNK</sequence>
<dbReference type="SUPFAM" id="SSF63446">
    <property type="entry name" value="Type I dockerin domain"/>
    <property type="match status" value="1"/>
</dbReference>
<keyword evidence="2" id="KW-0732">Signal</keyword>
<dbReference type="AlphaFoldDB" id="A0A6L5XCY5"/>
<reference evidence="5 6" key="1">
    <citation type="submission" date="2019-08" db="EMBL/GenBank/DDBJ databases">
        <title>In-depth cultivation of the pig gut microbiome towards novel bacterial diversity and tailored functional studies.</title>
        <authorList>
            <person name="Wylensek D."/>
            <person name="Hitch T.C.A."/>
            <person name="Clavel T."/>
        </authorList>
    </citation>
    <scope>NUCLEOTIDE SEQUENCE [LARGE SCALE GENOMIC DNA]</scope>
    <source>
        <strain evidence="5 6">Oil-RF-744-WCA-WT-10</strain>
    </source>
</reference>
<name>A0A6L5XCY5_9BACT</name>
<keyword evidence="5" id="KW-0378">Hydrolase</keyword>